<keyword evidence="2" id="KW-0808">Transferase</keyword>
<proteinExistence type="predicted"/>
<dbReference type="GO" id="GO:0002189">
    <property type="term" value="C:ribose phosphate diphosphokinase complex"/>
    <property type="evidence" value="ECO:0007669"/>
    <property type="project" value="TreeGrafter"/>
</dbReference>
<reference evidence="11 12" key="1">
    <citation type="submission" date="2015-03" db="EMBL/GenBank/DDBJ databases">
        <title>Genome assembly of Sandaracinus amylolyticus DSM 53668.</title>
        <authorList>
            <person name="Sharma G."/>
            <person name="Subramanian S."/>
        </authorList>
    </citation>
    <scope>NUCLEOTIDE SEQUENCE [LARGE SCALE GENOMIC DNA]</scope>
    <source>
        <strain evidence="11 12">DSM 53668</strain>
    </source>
</reference>
<dbReference type="EC" id="2.7.6.1" evidence="1"/>
<dbReference type="InterPro" id="IPR029057">
    <property type="entry name" value="PRTase-like"/>
</dbReference>
<dbReference type="PANTHER" id="PTHR10210">
    <property type="entry name" value="RIBOSE-PHOSPHATE DIPHOSPHOKINASE FAMILY MEMBER"/>
    <property type="match status" value="1"/>
</dbReference>
<evidence type="ECO:0000313" key="11">
    <source>
        <dbReference type="EMBL" id="AKF07707.1"/>
    </source>
</evidence>
<dbReference type="GO" id="GO:0006164">
    <property type="term" value="P:purine nucleotide biosynthetic process"/>
    <property type="evidence" value="ECO:0007669"/>
    <property type="project" value="TreeGrafter"/>
</dbReference>
<dbReference type="GO" id="GO:0005737">
    <property type="term" value="C:cytoplasm"/>
    <property type="evidence" value="ECO:0007669"/>
    <property type="project" value="TreeGrafter"/>
</dbReference>
<dbReference type="InterPro" id="IPR000836">
    <property type="entry name" value="PRTase_dom"/>
</dbReference>
<evidence type="ECO:0000256" key="7">
    <source>
        <dbReference type="ARBA" id="ARBA00022840"/>
    </source>
</evidence>
<dbReference type="GO" id="GO:0004749">
    <property type="term" value="F:ribose phosphate diphosphokinase activity"/>
    <property type="evidence" value="ECO:0007669"/>
    <property type="project" value="UniProtKB-EC"/>
</dbReference>
<dbReference type="STRING" id="927083.DB32_004856"/>
<dbReference type="CDD" id="cd06223">
    <property type="entry name" value="PRTases_typeI"/>
    <property type="match status" value="1"/>
</dbReference>
<keyword evidence="12" id="KW-1185">Reference proteome</keyword>
<dbReference type="Pfam" id="PF14572">
    <property type="entry name" value="Pribosyl_synth"/>
    <property type="match status" value="1"/>
</dbReference>
<dbReference type="GO" id="GO:0005524">
    <property type="term" value="F:ATP binding"/>
    <property type="evidence" value="ECO:0007669"/>
    <property type="project" value="UniProtKB-KW"/>
</dbReference>
<evidence type="ECO:0000256" key="9">
    <source>
        <dbReference type="ARBA" id="ARBA00049535"/>
    </source>
</evidence>
<comment type="catalytic activity">
    <reaction evidence="9">
        <text>D-ribose 5-phosphate + ATP = 5-phospho-alpha-D-ribose 1-diphosphate + AMP + H(+)</text>
        <dbReference type="Rhea" id="RHEA:15609"/>
        <dbReference type="ChEBI" id="CHEBI:15378"/>
        <dbReference type="ChEBI" id="CHEBI:30616"/>
        <dbReference type="ChEBI" id="CHEBI:58017"/>
        <dbReference type="ChEBI" id="CHEBI:78346"/>
        <dbReference type="ChEBI" id="CHEBI:456215"/>
        <dbReference type="EC" id="2.7.6.1"/>
    </reaction>
</comment>
<keyword evidence="8" id="KW-0460">Magnesium</keyword>
<dbReference type="OrthoDB" id="9777067at2"/>
<keyword evidence="7" id="KW-0067">ATP-binding</keyword>
<gene>
    <name evidence="11" type="ORF">DB32_004856</name>
</gene>
<dbReference type="Gene3D" id="3.40.50.2020">
    <property type="match status" value="2"/>
</dbReference>
<dbReference type="GO" id="GO:0016301">
    <property type="term" value="F:kinase activity"/>
    <property type="evidence" value="ECO:0007669"/>
    <property type="project" value="UniProtKB-KW"/>
</dbReference>
<keyword evidence="3" id="KW-0479">Metal-binding</keyword>
<name>A0A0F6YKW5_9BACT</name>
<evidence type="ECO:0000256" key="4">
    <source>
        <dbReference type="ARBA" id="ARBA00022727"/>
    </source>
</evidence>
<evidence type="ECO:0000256" key="2">
    <source>
        <dbReference type="ARBA" id="ARBA00022679"/>
    </source>
</evidence>
<dbReference type="AlphaFoldDB" id="A0A0F6YKW5"/>
<keyword evidence="4" id="KW-0545">Nucleotide biosynthesis</keyword>
<accession>A0A0F6YKW5</accession>
<feature type="domain" description="Ribose-phosphate pyrophosphokinase N-terminal" evidence="10">
    <location>
        <begin position="4"/>
        <end position="115"/>
    </location>
</feature>
<keyword evidence="5" id="KW-0547">Nucleotide-binding</keyword>
<sequence>MSLALVVGTANPSLGGAIANALGVERHPCIAERFPDGEIRVELGGTLRGCDVFVVQPTAPPVGDSLLELVLLGDAARRAGAARTVAVLPYFGYARADRRTGEGQPLAARLVGDLIGCARFDRAITVDLHTPGVEGLLPMPVDHLSAIPTVVSALAAHAPEDAVIVAPDLGGAKRADAFARRLHRPVAVVHKTRISGRQVEAHGITGEVAGRTPILVDDMISTGSTIVASIEALRAHGCTAPAIVAATHGLLVGPARERLTSLAPAHVVLTDSVAHDASGLPEHVASIAPLLADAIRRIHERRSLADLLHAS</sequence>
<dbReference type="KEGG" id="samy:DB32_004856"/>
<evidence type="ECO:0000313" key="12">
    <source>
        <dbReference type="Proteomes" id="UP000034883"/>
    </source>
</evidence>
<evidence type="ECO:0000256" key="6">
    <source>
        <dbReference type="ARBA" id="ARBA00022777"/>
    </source>
</evidence>
<dbReference type="InterPro" id="IPR005946">
    <property type="entry name" value="Rib-P_diPkinase"/>
</dbReference>
<evidence type="ECO:0000256" key="8">
    <source>
        <dbReference type="ARBA" id="ARBA00022842"/>
    </source>
</evidence>
<dbReference type="FunFam" id="3.40.50.2020:FF:000007">
    <property type="entry name" value="Ribose-phosphate pyrophosphokinase"/>
    <property type="match status" value="1"/>
</dbReference>
<dbReference type="InterPro" id="IPR029099">
    <property type="entry name" value="Pribosyltran_N"/>
</dbReference>
<dbReference type="Proteomes" id="UP000034883">
    <property type="component" value="Chromosome"/>
</dbReference>
<dbReference type="PANTHER" id="PTHR10210:SF32">
    <property type="entry name" value="RIBOSE-PHOSPHATE PYROPHOSPHOKINASE 2"/>
    <property type="match status" value="1"/>
</dbReference>
<dbReference type="SMART" id="SM01400">
    <property type="entry name" value="Pribosyltran_N"/>
    <property type="match status" value="1"/>
</dbReference>
<evidence type="ECO:0000256" key="3">
    <source>
        <dbReference type="ARBA" id="ARBA00022723"/>
    </source>
</evidence>
<evidence type="ECO:0000256" key="5">
    <source>
        <dbReference type="ARBA" id="ARBA00022741"/>
    </source>
</evidence>
<dbReference type="GO" id="GO:0000287">
    <property type="term" value="F:magnesium ion binding"/>
    <property type="evidence" value="ECO:0007669"/>
    <property type="project" value="InterPro"/>
</dbReference>
<keyword evidence="6 11" id="KW-0418">Kinase</keyword>
<dbReference type="RefSeq" id="WP_053234934.1">
    <property type="nucleotide sequence ID" value="NZ_CP011125.1"/>
</dbReference>
<evidence type="ECO:0000256" key="1">
    <source>
        <dbReference type="ARBA" id="ARBA00013247"/>
    </source>
</evidence>
<evidence type="ECO:0000259" key="10">
    <source>
        <dbReference type="Pfam" id="PF13793"/>
    </source>
</evidence>
<organism evidence="11 12">
    <name type="scientific">Sandaracinus amylolyticus</name>
    <dbReference type="NCBI Taxonomy" id="927083"/>
    <lineage>
        <taxon>Bacteria</taxon>
        <taxon>Pseudomonadati</taxon>
        <taxon>Myxococcota</taxon>
        <taxon>Polyangia</taxon>
        <taxon>Polyangiales</taxon>
        <taxon>Sandaracinaceae</taxon>
        <taxon>Sandaracinus</taxon>
    </lineage>
</organism>
<dbReference type="SUPFAM" id="SSF53271">
    <property type="entry name" value="PRTase-like"/>
    <property type="match status" value="1"/>
</dbReference>
<dbReference type="GO" id="GO:0006015">
    <property type="term" value="P:5-phosphoribose 1-diphosphate biosynthetic process"/>
    <property type="evidence" value="ECO:0007669"/>
    <property type="project" value="TreeGrafter"/>
</dbReference>
<dbReference type="EMBL" id="CP011125">
    <property type="protein sequence ID" value="AKF07707.1"/>
    <property type="molecule type" value="Genomic_DNA"/>
</dbReference>
<dbReference type="Pfam" id="PF13793">
    <property type="entry name" value="Pribosyltran_N"/>
    <property type="match status" value="1"/>
</dbReference>
<protein>
    <recommendedName>
        <fullName evidence="1">ribose-phosphate diphosphokinase</fullName>
        <ecNumber evidence="1">2.7.6.1</ecNumber>
    </recommendedName>
</protein>
<dbReference type="NCBIfam" id="TIGR01251">
    <property type="entry name" value="ribP_PPkin"/>
    <property type="match status" value="1"/>
</dbReference>